<name>A0A0A8UNT2_LEGHA</name>
<keyword evidence="2" id="KW-1185">Reference proteome</keyword>
<evidence type="ECO:0000313" key="2">
    <source>
        <dbReference type="Proteomes" id="UP000032803"/>
    </source>
</evidence>
<organism evidence="1 2">
    <name type="scientific">Legionella hackeliae</name>
    <dbReference type="NCBI Taxonomy" id="449"/>
    <lineage>
        <taxon>Bacteria</taxon>
        <taxon>Pseudomonadati</taxon>
        <taxon>Pseudomonadota</taxon>
        <taxon>Gammaproteobacteria</taxon>
        <taxon>Legionellales</taxon>
        <taxon>Legionellaceae</taxon>
        <taxon>Legionella</taxon>
    </lineage>
</organism>
<proteinExistence type="predicted"/>
<sequence>MKSLMLTKTELIIENTKKWLNSFVIELNLCPFARKEVKRKSLRFVVSNALTSESALNDCISEIQLLDQNPAVETTLLIFSSFLDDFFDYLDFVDLCENTMHIKGYEGIYQVASFHPHYSFANEGVNDVSNYTNRSPYPMVHLLREKSLDEAIKRYGDTKDIPQKNIETLRKLGLENVKEILKQCSL</sequence>
<dbReference type="Proteomes" id="UP000032803">
    <property type="component" value="Chromosome I"/>
</dbReference>
<gene>
    <name evidence="1" type="ORF">LHA_1379</name>
</gene>
<dbReference type="Pfam" id="PF07209">
    <property type="entry name" value="DUF1415"/>
    <property type="match status" value="1"/>
</dbReference>
<dbReference type="InterPro" id="IPR009858">
    <property type="entry name" value="DUF1415"/>
</dbReference>
<dbReference type="EMBL" id="LN681225">
    <property type="protein sequence ID" value="CEK10423.1"/>
    <property type="molecule type" value="Genomic_DNA"/>
</dbReference>
<dbReference type="KEGG" id="lha:LHA_1379"/>
<dbReference type="AlphaFoldDB" id="A0A0A8UNT2"/>
<reference evidence="2" key="1">
    <citation type="submission" date="2014-09" db="EMBL/GenBank/DDBJ databases">
        <authorList>
            <person name="Gomez-Valero L."/>
        </authorList>
    </citation>
    <scope>NUCLEOTIDE SEQUENCE [LARGE SCALE GENOMIC DNA]</scope>
    <source>
        <strain evidence="2">ATCC35250</strain>
    </source>
</reference>
<evidence type="ECO:0000313" key="1">
    <source>
        <dbReference type="EMBL" id="CEK10423.1"/>
    </source>
</evidence>
<dbReference type="HOGENOM" id="CLU_093792_0_0_6"/>
<dbReference type="STRING" id="449.LHA_1379"/>
<accession>A0A0A8UNT2</accession>
<evidence type="ECO:0008006" key="3">
    <source>
        <dbReference type="Google" id="ProtNLM"/>
    </source>
</evidence>
<protein>
    <recommendedName>
        <fullName evidence="3">DUF1415 domain-containing protein</fullName>
    </recommendedName>
</protein>